<dbReference type="GO" id="GO:0005634">
    <property type="term" value="C:nucleus"/>
    <property type="evidence" value="ECO:0007669"/>
    <property type="project" value="UniProtKB-SubCell"/>
</dbReference>
<comment type="subcellular location">
    <subcellularLocation>
        <location evidence="1">Nucleus</location>
    </subcellularLocation>
</comment>
<protein>
    <submittedName>
        <fullName evidence="5">Uncharacterized protein</fullName>
    </submittedName>
</protein>
<dbReference type="EMBL" id="QOIP01000013">
    <property type="protein sequence ID" value="RLU15264.1"/>
    <property type="molecule type" value="Genomic_DNA"/>
</dbReference>
<feature type="region of interest" description="Disordered" evidence="4">
    <location>
        <begin position="50"/>
        <end position="69"/>
    </location>
</feature>
<name>A0A3L8D4W6_OOCBI</name>
<dbReference type="PANTHER" id="PTHR46380">
    <property type="entry name" value="CYCLIN-D-BINDING MYB-LIKE TRANSCRIPTION FACTOR 1"/>
    <property type="match status" value="1"/>
</dbReference>
<dbReference type="Proteomes" id="UP000279307">
    <property type="component" value="Chromosome 13"/>
</dbReference>
<sequence length="642" mass="75864">MNTMNARKCENEETKRACNDNIPNHVESQLETGSVYSNEAGNLQNFYDTKNQNMNQNTPNKENKRKASESPLFENIMKKNEDKFLQCDDAAQQIIDSKRKENLSISSEYDVFKWDLEAMESLQKFGDIELAHDLDAVITFNDINVSSHMLFSSMMDTNYVQETDDSIMKTSINKDPLTDPLFISNHEEKDINMTESKAKSPPKEKVQRRRSARLASKQNETNNVSNLFMKQECHLEKEDSLEELEDIKQEEEEELSPSIKKKLQELHITLIHEVPRQHQLELTGAHAPSRQIRNLFQEYGPLRKGPYSPAEDKIIKKNWEMFCELHEWDPKNVELFFYWRYNRMYYIKNVSERQKFVQFLANGLPWRTLYSVHNRFKILYQNKITNVRYTSKEDKKILTYIKNKRFHKRPVKYIELAQLLGRTVRSVRKRHQKLKSKAKPLQNVTWTLPLIKKFIKTLLNVTLSEDIKELKCATIPKPVWQKMEQKLDIQENVLKTFWQNQLHLQLFSTSPIYLNDIKIQLIEYMYAKGILHTREIIWPNVARYFEGATAEFLCKVFYYLIQECDLNDVDNFAEIVEYLYHKKIPEIQKMPTDKFLPRIFYESKDMNVLDVEGNNDVIIIRDGSLHTDSETNNSESDSESDL</sequence>
<keyword evidence="3" id="KW-0539">Nucleus</keyword>
<dbReference type="InterPro" id="IPR051651">
    <property type="entry name" value="DMTF1_DNA-bind_reg"/>
</dbReference>
<reference evidence="5 6" key="1">
    <citation type="journal article" date="2018" name="Genome Res.">
        <title>The genomic architecture and molecular evolution of ant odorant receptors.</title>
        <authorList>
            <person name="McKenzie S.K."/>
            <person name="Kronauer D.J.C."/>
        </authorList>
    </citation>
    <scope>NUCLEOTIDE SEQUENCE [LARGE SCALE GENOMIC DNA]</scope>
    <source>
        <strain evidence="5">Clonal line C1</strain>
    </source>
</reference>
<evidence type="ECO:0000313" key="6">
    <source>
        <dbReference type="Proteomes" id="UP000279307"/>
    </source>
</evidence>
<dbReference type="PANTHER" id="PTHR46380:SF2">
    <property type="entry name" value="CYCLIN-D-BINDING MYB-LIKE TRANSCRIPTION FACTOR 1"/>
    <property type="match status" value="1"/>
</dbReference>
<evidence type="ECO:0000256" key="2">
    <source>
        <dbReference type="ARBA" id="ARBA00023125"/>
    </source>
</evidence>
<dbReference type="GO" id="GO:0000981">
    <property type="term" value="F:DNA-binding transcription factor activity, RNA polymerase II-specific"/>
    <property type="evidence" value="ECO:0007669"/>
    <property type="project" value="TreeGrafter"/>
</dbReference>
<dbReference type="AlphaFoldDB" id="A0A3L8D4W6"/>
<evidence type="ECO:0000256" key="1">
    <source>
        <dbReference type="ARBA" id="ARBA00004123"/>
    </source>
</evidence>
<dbReference type="OrthoDB" id="5812619at2759"/>
<evidence type="ECO:0000256" key="4">
    <source>
        <dbReference type="SAM" id="MobiDB-lite"/>
    </source>
</evidence>
<feature type="compositionally biased region" description="Basic and acidic residues" evidence="4">
    <location>
        <begin position="186"/>
        <end position="205"/>
    </location>
</feature>
<feature type="region of interest" description="Disordered" evidence="4">
    <location>
        <begin position="186"/>
        <end position="221"/>
    </location>
</feature>
<proteinExistence type="predicted"/>
<organism evidence="5 6">
    <name type="scientific">Ooceraea biroi</name>
    <name type="common">Clonal raider ant</name>
    <name type="synonym">Cerapachys biroi</name>
    <dbReference type="NCBI Taxonomy" id="2015173"/>
    <lineage>
        <taxon>Eukaryota</taxon>
        <taxon>Metazoa</taxon>
        <taxon>Ecdysozoa</taxon>
        <taxon>Arthropoda</taxon>
        <taxon>Hexapoda</taxon>
        <taxon>Insecta</taxon>
        <taxon>Pterygota</taxon>
        <taxon>Neoptera</taxon>
        <taxon>Endopterygota</taxon>
        <taxon>Hymenoptera</taxon>
        <taxon>Apocrita</taxon>
        <taxon>Aculeata</taxon>
        <taxon>Formicoidea</taxon>
        <taxon>Formicidae</taxon>
        <taxon>Dorylinae</taxon>
        <taxon>Ooceraea</taxon>
    </lineage>
</organism>
<comment type="caution">
    <text evidence="5">The sequence shown here is derived from an EMBL/GenBank/DDBJ whole genome shotgun (WGS) entry which is preliminary data.</text>
</comment>
<evidence type="ECO:0000313" key="5">
    <source>
        <dbReference type="EMBL" id="RLU15264.1"/>
    </source>
</evidence>
<dbReference type="GO" id="GO:0000978">
    <property type="term" value="F:RNA polymerase II cis-regulatory region sequence-specific DNA binding"/>
    <property type="evidence" value="ECO:0007669"/>
    <property type="project" value="TreeGrafter"/>
</dbReference>
<accession>A0A3L8D4W6</accession>
<feature type="compositionally biased region" description="Polar residues" evidence="4">
    <location>
        <begin position="50"/>
        <end position="60"/>
    </location>
</feature>
<gene>
    <name evidence="5" type="ORF">DMN91_012258</name>
</gene>
<keyword evidence="2" id="KW-0238">DNA-binding</keyword>
<evidence type="ECO:0000256" key="3">
    <source>
        <dbReference type="ARBA" id="ARBA00023242"/>
    </source>
</evidence>